<dbReference type="SUPFAM" id="SSF46785">
    <property type="entry name" value="Winged helix' DNA-binding domain"/>
    <property type="match status" value="1"/>
</dbReference>
<dbReference type="OrthoDB" id="9799175at2"/>
<comment type="caution">
    <text evidence="2">The sequence shown here is derived from an EMBL/GenBank/DDBJ whole genome shotgun (WGS) entry which is preliminary data.</text>
</comment>
<proteinExistence type="predicted"/>
<dbReference type="InterPro" id="IPR011991">
    <property type="entry name" value="ArsR-like_HTH"/>
</dbReference>
<dbReference type="PROSITE" id="PS50987">
    <property type="entry name" value="HTH_ARSR_2"/>
    <property type="match status" value="1"/>
</dbReference>
<evidence type="ECO:0000313" key="3">
    <source>
        <dbReference type="Proteomes" id="UP000032049"/>
    </source>
</evidence>
<dbReference type="GO" id="GO:0003700">
    <property type="term" value="F:DNA-binding transcription factor activity"/>
    <property type="evidence" value="ECO:0007669"/>
    <property type="project" value="InterPro"/>
</dbReference>
<dbReference type="AlphaFoldDB" id="A0A0D0GKX3"/>
<accession>A0A0D0GKX3</accession>
<dbReference type="PRINTS" id="PR00778">
    <property type="entry name" value="HTHARSR"/>
</dbReference>
<evidence type="ECO:0000259" key="1">
    <source>
        <dbReference type="PROSITE" id="PS50987"/>
    </source>
</evidence>
<organism evidence="2 3">
    <name type="scientific">Pedobacter lusitanus</name>
    <dbReference type="NCBI Taxonomy" id="1503925"/>
    <lineage>
        <taxon>Bacteria</taxon>
        <taxon>Pseudomonadati</taxon>
        <taxon>Bacteroidota</taxon>
        <taxon>Sphingobacteriia</taxon>
        <taxon>Sphingobacteriales</taxon>
        <taxon>Sphingobacteriaceae</taxon>
        <taxon>Pedobacter</taxon>
    </lineage>
</organism>
<name>A0A0D0GKX3_9SPHI</name>
<dbReference type="Gene3D" id="1.10.10.10">
    <property type="entry name" value="Winged helix-like DNA-binding domain superfamily/Winged helix DNA-binding domain"/>
    <property type="match status" value="1"/>
</dbReference>
<dbReference type="InterPro" id="IPR001845">
    <property type="entry name" value="HTH_ArsR_DNA-bd_dom"/>
</dbReference>
<dbReference type="Proteomes" id="UP000032049">
    <property type="component" value="Unassembled WGS sequence"/>
</dbReference>
<dbReference type="PANTHER" id="PTHR38600">
    <property type="entry name" value="TRANSCRIPTIONAL REGULATORY PROTEIN"/>
    <property type="match status" value="1"/>
</dbReference>
<dbReference type="PANTHER" id="PTHR38600:SF2">
    <property type="entry name" value="SLL0088 PROTEIN"/>
    <property type="match status" value="1"/>
</dbReference>
<protein>
    <submittedName>
        <fullName evidence="2">Contig54, whole genome shotgun sequence</fullName>
    </submittedName>
</protein>
<dbReference type="STRING" id="1503925.TH53_12980"/>
<dbReference type="InterPro" id="IPR036390">
    <property type="entry name" value="WH_DNA-bd_sf"/>
</dbReference>
<dbReference type="CDD" id="cd00090">
    <property type="entry name" value="HTH_ARSR"/>
    <property type="match status" value="1"/>
</dbReference>
<dbReference type="SMART" id="SM00418">
    <property type="entry name" value="HTH_ARSR"/>
    <property type="match status" value="1"/>
</dbReference>
<dbReference type="NCBIfam" id="NF033788">
    <property type="entry name" value="HTH_metalloreg"/>
    <property type="match status" value="1"/>
</dbReference>
<gene>
    <name evidence="2" type="ORF">TH53_12980</name>
</gene>
<evidence type="ECO:0000313" key="2">
    <source>
        <dbReference type="EMBL" id="KIO76825.1"/>
    </source>
</evidence>
<dbReference type="InterPro" id="IPR036388">
    <property type="entry name" value="WH-like_DNA-bd_sf"/>
</dbReference>
<feature type="domain" description="HTH arsR-type" evidence="1">
    <location>
        <begin position="1"/>
        <end position="88"/>
    </location>
</feature>
<dbReference type="Pfam" id="PF01022">
    <property type="entry name" value="HTH_5"/>
    <property type="match status" value="1"/>
</dbReference>
<keyword evidence="3" id="KW-1185">Reference proteome</keyword>
<dbReference type="EMBL" id="JXRA01000054">
    <property type="protein sequence ID" value="KIO76825.1"/>
    <property type="molecule type" value="Genomic_DNA"/>
</dbReference>
<dbReference type="RefSeq" id="WP_041882579.1">
    <property type="nucleotide sequence ID" value="NZ_CP157278.1"/>
</dbReference>
<sequence>MRRDVFQAIADPTRREILNMIAHQSLNLNAVADNFEISRPAISKHIKILNECGLIAIKQQGRERICEAKLEKLNEVSEWIEQYRIFWTAKLDALGTFLAKDAHISSAQSDKTNHKNKSKNQ</sequence>
<reference evidence="2 3" key="1">
    <citation type="submission" date="2015-01" db="EMBL/GenBank/DDBJ databases">
        <title>Draft genome sequence of Pedobacter sp. NL19 isolated from sludge of an effluent treatment pond in an abandoned uranium mine.</title>
        <authorList>
            <person name="Santos T."/>
            <person name="Caetano T."/>
            <person name="Covas C."/>
            <person name="Cruz A."/>
            <person name="Mendo S."/>
        </authorList>
    </citation>
    <scope>NUCLEOTIDE SEQUENCE [LARGE SCALE GENOMIC DNA]</scope>
    <source>
        <strain evidence="2 3">NL19</strain>
    </source>
</reference>